<evidence type="ECO:0000313" key="3">
    <source>
        <dbReference type="Proteomes" id="UP001054902"/>
    </source>
</evidence>
<gene>
    <name evidence="2" type="ORF">CTEN210_13951</name>
</gene>
<feature type="compositionally biased region" description="Polar residues" evidence="1">
    <location>
        <begin position="343"/>
        <end position="357"/>
    </location>
</feature>
<dbReference type="EMBL" id="BLLK01000058">
    <property type="protein sequence ID" value="GFH57475.1"/>
    <property type="molecule type" value="Genomic_DNA"/>
</dbReference>
<name>A0AAD3D6K6_9STRA</name>
<comment type="caution">
    <text evidence="2">The sequence shown here is derived from an EMBL/GenBank/DDBJ whole genome shotgun (WGS) entry which is preliminary data.</text>
</comment>
<feature type="compositionally biased region" description="Polar residues" evidence="1">
    <location>
        <begin position="141"/>
        <end position="151"/>
    </location>
</feature>
<evidence type="ECO:0000256" key="1">
    <source>
        <dbReference type="SAM" id="MobiDB-lite"/>
    </source>
</evidence>
<feature type="region of interest" description="Disordered" evidence="1">
    <location>
        <begin position="192"/>
        <end position="247"/>
    </location>
</feature>
<organism evidence="2 3">
    <name type="scientific">Chaetoceros tenuissimus</name>
    <dbReference type="NCBI Taxonomy" id="426638"/>
    <lineage>
        <taxon>Eukaryota</taxon>
        <taxon>Sar</taxon>
        <taxon>Stramenopiles</taxon>
        <taxon>Ochrophyta</taxon>
        <taxon>Bacillariophyta</taxon>
        <taxon>Coscinodiscophyceae</taxon>
        <taxon>Chaetocerotophycidae</taxon>
        <taxon>Chaetocerotales</taxon>
        <taxon>Chaetocerotaceae</taxon>
        <taxon>Chaetoceros</taxon>
    </lineage>
</organism>
<accession>A0AAD3D6K6</accession>
<feature type="region of interest" description="Disordered" evidence="1">
    <location>
        <begin position="101"/>
        <end position="151"/>
    </location>
</feature>
<protein>
    <submittedName>
        <fullName evidence="2">Uncharacterized protein</fullName>
    </submittedName>
</protein>
<dbReference type="Proteomes" id="UP001054902">
    <property type="component" value="Unassembled WGS sequence"/>
</dbReference>
<keyword evidence="3" id="KW-1185">Reference proteome</keyword>
<reference evidence="2 3" key="1">
    <citation type="journal article" date="2021" name="Sci. Rep.">
        <title>The genome of the diatom Chaetoceros tenuissimus carries an ancient integrated fragment of an extant virus.</title>
        <authorList>
            <person name="Hongo Y."/>
            <person name="Kimura K."/>
            <person name="Takaki Y."/>
            <person name="Yoshida Y."/>
            <person name="Baba S."/>
            <person name="Kobayashi G."/>
            <person name="Nagasaki K."/>
            <person name="Hano T."/>
            <person name="Tomaru Y."/>
        </authorList>
    </citation>
    <scope>NUCLEOTIDE SEQUENCE [LARGE SCALE GENOMIC DNA]</scope>
    <source>
        <strain evidence="2 3">NIES-3715</strain>
    </source>
</reference>
<feature type="region of interest" description="Disordered" evidence="1">
    <location>
        <begin position="410"/>
        <end position="431"/>
    </location>
</feature>
<proteinExistence type="predicted"/>
<dbReference type="AlphaFoldDB" id="A0AAD3D6K6"/>
<sequence>MPFTLKASGSLKGNGRKRKCFPAEELQANGAIQCPTDIHIFSSLKSGELQFPDELNSRKVYCNKAEMHEFEPTSVNPSKLPPPPESPISSQIQNSMRGLTLISSPGSSFTPINRTPKKSKPSYSASTGNTPDATERVRSVSLISSSTPNSGKHTTLRIFNEQVISSSTSMSRTEFMPLVLAPRESLGLPKISLSPRNDEDSTLGTPKPGWLISPRFRQNPPSSENSCFVHWDSPPVDEQDRSPKPPVSCVDISEAGRSVSDSYRSLLCHGPNECIDDYEYVFDDVTVEPIDNHSHDDGFFLSDPSTFTQNSGLAKRMKFVKNEESPLSVTNREVSKSIAFPTTTAKSQQINTSSNQGDGKVSEHLSFPSGDNVVSATGKEVDTYLPNFRPDIMCTEKLDQHVEQTIREDMITPPINNQRPTEPPLLKSRQF</sequence>
<evidence type="ECO:0000313" key="2">
    <source>
        <dbReference type="EMBL" id="GFH57475.1"/>
    </source>
</evidence>
<feature type="compositionally biased region" description="Polar residues" evidence="1">
    <location>
        <begin position="101"/>
        <end position="113"/>
    </location>
</feature>
<feature type="compositionally biased region" description="Polar residues" evidence="1">
    <location>
        <begin position="121"/>
        <end position="132"/>
    </location>
</feature>
<feature type="region of interest" description="Disordered" evidence="1">
    <location>
        <begin position="343"/>
        <end position="373"/>
    </location>
</feature>